<proteinExistence type="predicted"/>
<sequence length="60" mass="6884">MQNSLHIVGYKQKETLSLAIYIIAFFTVWSLYVLVVQDFLGQHYPLLFKILSLGPAKLTL</sequence>
<gene>
    <name evidence="2" type="ORF">SPSIL_013420</name>
</gene>
<accession>A0ABZ3IIP2</accession>
<evidence type="ECO:0000313" key="3">
    <source>
        <dbReference type="Proteomes" id="UP000216752"/>
    </source>
</evidence>
<dbReference type="EMBL" id="CP155573">
    <property type="protein sequence ID" value="XFO65233.1"/>
    <property type="molecule type" value="Genomic_DNA"/>
</dbReference>
<keyword evidence="3" id="KW-1185">Reference proteome</keyword>
<dbReference type="Proteomes" id="UP000216752">
    <property type="component" value="Chromosome"/>
</dbReference>
<keyword evidence="1" id="KW-0812">Transmembrane</keyword>
<protein>
    <submittedName>
        <fullName evidence="2">Uncharacterized protein</fullName>
    </submittedName>
</protein>
<feature type="transmembrane region" description="Helical" evidence="1">
    <location>
        <begin position="18"/>
        <end position="40"/>
    </location>
</feature>
<keyword evidence="1" id="KW-1133">Transmembrane helix</keyword>
<evidence type="ECO:0000256" key="1">
    <source>
        <dbReference type="SAM" id="Phobius"/>
    </source>
</evidence>
<organism evidence="2 3">
    <name type="scientific">Sporomusa silvacetica DSM 10669</name>
    <dbReference type="NCBI Taxonomy" id="1123289"/>
    <lineage>
        <taxon>Bacteria</taxon>
        <taxon>Bacillati</taxon>
        <taxon>Bacillota</taxon>
        <taxon>Negativicutes</taxon>
        <taxon>Selenomonadales</taxon>
        <taxon>Sporomusaceae</taxon>
        <taxon>Sporomusa</taxon>
    </lineage>
</organism>
<keyword evidence="1" id="KW-0472">Membrane</keyword>
<evidence type="ECO:0000313" key="2">
    <source>
        <dbReference type="EMBL" id="XFO65233.1"/>
    </source>
</evidence>
<name>A0ABZ3IIP2_9FIRM</name>
<dbReference type="RefSeq" id="WP_094605927.1">
    <property type="nucleotide sequence ID" value="NZ_CP155573.1"/>
</dbReference>
<reference evidence="2" key="1">
    <citation type="submission" date="2024-05" db="EMBL/GenBank/DDBJ databases">
        <title>Isolation and characterization of Sporomusa carbonis sp. nov., a carboxydotrophic hydrogenogen in the genus of Sporomusa isolated from a charcoal burning pile.</title>
        <authorList>
            <person name="Boeer T."/>
            <person name="Rosenbaum F."/>
            <person name="Eysell L."/>
            <person name="Mueller V."/>
            <person name="Daniel R."/>
            <person name="Poehlein A."/>
        </authorList>
    </citation>
    <scope>NUCLEOTIDE SEQUENCE [LARGE SCALE GENOMIC DNA]</scope>
    <source>
        <strain evidence="2">DSM 10669</strain>
    </source>
</reference>